<feature type="coiled-coil region" evidence="5">
    <location>
        <begin position="98"/>
        <end position="125"/>
    </location>
</feature>
<dbReference type="STRING" id="1531966.A0A0A1TJL3"/>
<dbReference type="AlphaFoldDB" id="A0A0A1TJL3"/>
<gene>
    <name evidence="8" type="ORF">VHEMI05795</name>
</gene>
<feature type="compositionally biased region" description="Basic and acidic residues" evidence="6">
    <location>
        <begin position="350"/>
        <end position="363"/>
    </location>
</feature>
<feature type="compositionally biased region" description="Low complexity" evidence="6">
    <location>
        <begin position="20"/>
        <end position="45"/>
    </location>
</feature>
<evidence type="ECO:0000256" key="4">
    <source>
        <dbReference type="ARBA" id="ARBA00023136"/>
    </source>
</evidence>
<name>A0A0A1TJL3_9HYPO</name>
<proteinExistence type="predicted"/>
<comment type="subcellular location">
    <subcellularLocation>
        <location evidence="1">Membrane</location>
    </subcellularLocation>
</comment>
<organism evidence="8 9">
    <name type="scientific">[Torrubiella] hemipterigena</name>
    <dbReference type="NCBI Taxonomy" id="1531966"/>
    <lineage>
        <taxon>Eukaryota</taxon>
        <taxon>Fungi</taxon>
        <taxon>Dikarya</taxon>
        <taxon>Ascomycota</taxon>
        <taxon>Pezizomycotina</taxon>
        <taxon>Sordariomycetes</taxon>
        <taxon>Hypocreomycetidae</taxon>
        <taxon>Hypocreales</taxon>
        <taxon>Clavicipitaceae</taxon>
        <taxon>Clavicipitaceae incertae sedis</taxon>
        <taxon>'Torrubiella' clade</taxon>
    </lineage>
</organism>
<keyword evidence="3" id="KW-1133">Transmembrane helix</keyword>
<keyword evidence="4" id="KW-0472">Membrane</keyword>
<dbReference type="HOGENOM" id="CLU_279786_0_0_1"/>
<evidence type="ECO:0000259" key="7">
    <source>
        <dbReference type="PROSITE" id="PS51469"/>
    </source>
</evidence>
<dbReference type="InterPro" id="IPR012919">
    <property type="entry name" value="SUN_dom"/>
</dbReference>
<evidence type="ECO:0000313" key="9">
    <source>
        <dbReference type="Proteomes" id="UP000039046"/>
    </source>
</evidence>
<dbReference type="GO" id="GO:0043495">
    <property type="term" value="F:protein-membrane adaptor activity"/>
    <property type="evidence" value="ECO:0007669"/>
    <property type="project" value="TreeGrafter"/>
</dbReference>
<evidence type="ECO:0000256" key="2">
    <source>
        <dbReference type="ARBA" id="ARBA00022692"/>
    </source>
</evidence>
<evidence type="ECO:0000256" key="6">
    <source>
        <dbReference type="SAM" id="MobiDB-lite"/>
    </source>
</evidence>
<sequence length="1020" mass="114122">MAPRTSNRKGGALLRFQEDAMAAQRAEQAQQRQQRQQGRTSRGSQIIANQNEDGQQRAAQPDLPVLRAAPSARRAYSYGAAVEPPPRPPAYGAEGGQIDLAAAVRNARQRQREQLEREEEELNRVFPMAGRAPAVQEAARRKAETEAAERTTTTTSRIGNVPRLHPSGQESSTHDDDDARSFDMESDVFDDATIASMAGARPESARPTPNNNRPNRAGPAQNTRRSGESAYEDPTHDRATYDDDSESSGEEEEALTTTISNPNPRPRRRYDPGDNTFSGPMAQISAARGPLILRSGNGRLPRSKSSWFSLTPDTSERITKTDVGNPAQHRSSVQQRQSDYSTQDDELQEDIERSESENERRSQESSSEAASDEEADDEVSSSTFLDFFSFAWLQSLTNTHGNVAEEGEQAETNEDDFKWWQLLNPYTYFKALVWALNTFFETLQDIAIMLFPPKLQEQLKCLLAKALYGAALLVTALTISGIIQALFQGPHEEHSWLSIPERGLKDASRLVHRVGSLVPTIPWPGWKTYNGLPDRWNLDGADTSNILDYMHRYEQDTETLKQAAKVHDASLKKLGAILPKVIHVDVKNGKLVISEEFWHALRELLRADDTFFTLNKKGNNFEIRSEQQIKAIAANVAKDKAIIDVMDESVKTVENRINSNLPVQLETWMKANDDKIAKLLGSALDQIQAAGSQKEFDKRLKQIVKESIAQDAQNVVSKDEFLRHLGQELASQRTQLRAELTEMLPKIDEVVKRAAKLVQQELPEIVKRGDITTMVHGMIQKAMAGINLDSIAKNKIHNHWDKVLKHQVNYFSPGAGASIDGQHTSPVYVSDKPPTKEQVNKGYAVYRHPNPTIALQAWQEEGERWCATRSTNRRGNPHGAVLAVQMGHRITPQHIVVEHIVAEATVDAAARPREIEVYADIDADIRDRVRDFSAARFPDNTADWNFAPAEFPDRFVKIGQFVYEEHQPEGGVQVHRLSDELAELGVETDHVIIRAISNYGAKDHTCFYRVRLFGQASSGI</sequence>
<dbReference type="OrthoDB" id="342281at2759"/>
<dbReference type="Gene3D" id="2.60.120.260">
    <property type="entry name" value="Galactose-binding domain-like"/>
    <property type="match status" value="1"/>
</dbReference>
<feature type="region of interest" description="Disordered" evidence="6">
    <location>
        <begin position="20"/>
        <end position="62"/>
    </location>
</feature>
<protein>
    <recommendedName>
        <fullName evidence="7">SUN domain-containing protein</fullName>
    </recommendedName>
</protein>
<feature type="compositionally biased region" description="Polar residues" evidence="6">
    <location>
        <begin position="328"/>
        <end position="341"/>
    </location>
</feature>
<dbReference type="Pfam" id="PF07738">
    <property type="entry name" value="Sad1_UNC"/>
    <property type="match status" value="1"/>
</dbReference>
<evidence type="ECO:0000256" key="1">
    <source>
        <dbReference type="ARBA" id="ARBA00004370"/>
    </source>
</evidence>
<reference evidence="8 9" key="1">
    <citation type="journal article" date="2015" name="Genome Announc.">
        <title>Draft Genome Sequence and Gene Annotation of the Entomopathogenic Fungus Verticillium hemipterigenum.</title>
        <authorList>
            <person name="Horn F."/>
            <person name="Habel A."/>
            <person name="Scharf D.H."/>
            <person name="Dworschak J."/>
            <person name="Brakhage A.A."/>
            <person name="Guthke R."/>
            <person name="Hertweck C."/>
            <person name="Linde J."/>
        </authorList>
    </citation>
    <scope>NUCLEOTIDE SEQUENCE [LARGE SCALE GENOMIC DNA]</scope>
</reference>
<dbReference type="PANTHER" id="PTHR12911:SF8">
    <property type="entry name" value="KLAROID PROTEIN-RELATED"/>
    <property type="match status" value="1"/>
</dbReference>
<dbReference type="EMBL" id="CDHN01000003">
    <property type="protein sequence ID" value="CEJ89982.1"/>
    <property type="molecule type" value="Genomic_DNA"/>
</dbReference>
<accession>A0A0A1TJL3</accession>
<feature type="region of interest" description="Disordered" evidence="6">
    <location>
        <begin position="75"/>
        <end position="95"/>
    </location>
</feature>
<keyword evidence="5" id="KW-0175">Coiled coil</keyword>
<dbReference type="InterPro" id="IPR045119">
    <property type="entry name" value="SUN1-5"/>
</dbReference>
<evidence type="ECO:0000256" key="5">
    <source>
        <dbReference type="SAM" id="Coils"/>
    </source>
</evidence>
<keyword evidence="2" id="KW-0812">Transmembrane</keyword>
<evidence type="ECO:0000256" key="3">
    <source>
        <dbReference type="ARBA" id="ARBA00022989"/>
    </source>
</evidence>
<dbReference type="GO" id="GO:0034993">
    <property type="term" value="C:meiotic nuclear membrane microtubule tethering complex"/>
    <property type="evidence" value="ECO:0007669"/>
    <property type="project" value="TreeGrafter"/>
</dbReference>
<feature type="compositionally biased region" description="Low complexity" evidence="6">
    <location>
        <begin position="205"/>
        <end position="220"/>
    </location>
</feature>
<dbReference type="PANTHER" id="PTHR12911">
    <property type="entry name" value="SAD1/UNC-84-LIKE PROTEIN-RELATED"/>
    <property type="match status" value="1"/>
</dbReference>
<dbReference type="Proteomes" id="UP000039046">
    <property type="component" value="Unassembled WGS sequence"/>
</dbReference>
<feature type="compositionally biased region" description="Polar residues" evidence="6">
    <location>
        <begin position="303"/>
        <end position="313"/>
    </location>
</feature>
<dbReference type="PROSITE" id="PS51469">
    <property type="entry name" value="SUN"/>
    <property type="match status" value="1"/>
</dbReference>
<feature type="compositionally biased region" description="Basic and acidic residues" evidence="6">
    <location>
        <begin position="172"/>
        <end position="183"/>
    </location>
</feature>
<feature type="region of interest" description="Disordered" evidence="6">
    <location>
        <begin position="126"/>
        <end position="377"/>
    </location>
</feature>
<keyword evidence="9" id="KW-1185">Reference proteome</keyword>
<feature type="compositionally biased region" description="Acidic residues" evidence="6">
    <location>
        <begin position="242"/>
        <end position="254"/>
    </location>
</feature>
<feature type="compositionally biased region" description="Basic and acidic residues" evidence="6">
    <location>
        <begin position="138"/>
        <end position="149"/>
    </location>
</feature>
<evidence type="ECO:0000313" key="8">
    <source>
        <dbReference type="EMBL" id="CEJ89982.1"/>
    </source>
</evidence>
<feature type="domain" description="SUN" evidence="7">
    <location>
        <begin position="816"/>
        <end position="1017"/>
    </location>
</feature>